<keyword evidence="11" id="KW-1185">Reference proteome</keyword>
<evidence type="ECO:0000256" key="7">
    <source>
        <dbReference type="ARBA" id="ARBA00023237"/>
    </source>
</evidence>
<evidence type="ECO:0000313" key="10">
    <source>
        <dbReference type="EMBL" id="PRY89627.1"/>
    </source>
</evidence>
<dbReference type="EMBL" id="PVTR01000002">
    <property type="protein sequence ID" value="PRY89627.1"/>
    <property type="molecule type" value="Genomic_DNA"/>
</dbReference>
<dbReference type="GO" id="GO:0015288">
    <property type="term" value="F:porin activity"/>
    <property type="evidence" value="ECO:0007669"/>
    <property type="project" value="TreeGrafter"/>
</dbReference>
<evidence type="ECO:0000256" key="6">
    <source>
        <dbReference type="ARBA" id="ARBA00023136"/>
    </source>
</evidence>
<proteinExistence type="inferred from homology"/>
<dbReference type="Pfam" id="PF02321">
    <property type="entry name" value="OEP"/>
    <property type="match status" value="2"/>
</dbReference>
<dbReference type="GO" id="GO:0009279">
    <property type="term" value="C:cell outer membrane"/>
    <property type="evidence" value="ECO:0007669"/>
    <property type="project" value="UniProtKB-SubCell"/>
</dbReference>
<dbReference type="SUPFAM" id="SSF56954">
    <property type="entry name" value="Outer membrane efflux proteins (OEP)"/>
    <property type="match status" value="1"/>
</dbReference>
<feature type="coiled-coil region" evidence="8">
    <location>
        <begin position="335"/>
        <end position="362"/>
    </location>
</feature>
<keyword evidence="6" id="KW-0472">Membrane</keyword>
<dbReference type="OrthoDB" id="367883at2"/>
<comment type="subcellular location">
    <subcellularLocation>
        <location evidence="1">Cell outer membrane</location>
    </subcellularLocation>
</comment>
<evidence type="ECO:0000256" key="9">
    <source>
        <dbReference type="SAM" id="SignalP"/>
    </source>
</evidence>
<dbReference type="GO" id="GO:1990281">
    <property type="term" value="C:efflux pump complex"/>
    <property type="evidence" value="ECO:0007669"/>
    <property type="project" value="TreeGrafter"/>
</dbReference>
<keyword evidence="8" id="KW-0175">Coiled coil</keyword>
<dbReference type="PANTHER" id="PTHR30026">
    <property type="entry name" value="OUTER MEMBRANE PROTEIN TOLC"/>
    <property type="match status" value="1"/>
</dbReference>
<evidence type="ECO:0000256" key="4">
    <source>
        <dbReference type="ARBA" id="ARBA00022452"/>
    </source>
</evidence>
<gene>
    <name evidence="10" type="ORF">CLW00_102103</name>
</gene>
<dbReference type="Gene3D" id="1.20.1600.10">
    <property type="entry name" value="Outer membrane efflux proteins (OEP)"/>
    <property type="match status" value="1"/>
</dbReference>
<name>A0A2T0WSH2_9BACT</name>
<sequence>MVLKKSCIFILFFIPAILMAQENQKLTLDDLIQIAYQNQPVLRMTMIEREIIDNNVKSSLSGWLPQAGLEADYFRYFEQPVAIFPDFNNPGSGNVQEVRTGVPFNSNLNFFVNQSIVNNDLFRAKGQANYLRASAEQNLELVKIELNVNTSKAFFEALLSQEEIRIREEDIQRQERQLKDARSLYEAGITDNIDYKRARIALQNSRSALFQAREQYQVSMARLKELAGISGAAQIELDYELNELIEQVQLDTLEGVDYGKRYESRYLMSQKSIQEAELAFSRRTFLPNIDAFFNYNIIYQTLDGSQLFNTAFPNSLAGFRMAFPIFQGGRRNYEIRAADLQLKQLEVAQEELQLQINREHQEALSAYKAYLYEWKIQEEIKDTAEEIYNTISLQYEEGVKNFLEVIQAETDLRTSRINYINALFRLMASKMDLLKARGEVQTEEL</sequence>
<evidence type="ECO:0000256" key="8">
    <source>
        <dbReference type="SAM" id="Coils"/>
    </source>
</evidence>
<feature type="signal peptide" evidence="9">
    <location>
        <begin position="1"/>
        <end position="20"/>
    </location>
</feature>
<comment type="similarity">
    <text evidence="2">Belongs to the outer membrane factor (OMF) (TC 1.B.17) family.</text>
</comment>
<keyword evidence="4" id="KW-1134">Transmembrane beta strand</keyword>
<keyword evidence="7" id="KW-0998">Cell outer membrane</keyword>
<dbReference type="InterPro" id="IPR051906">
    <property type="entry name" value="TolC-like"/>
</dbReference>
<feature type="chain" id="PRO_5015779609" evidence="9">
    <location>
        <begin position="21"/>
        <end position="445"/>
    </location>
</feature>
<comment type="caution">
    <text evidence="10">The sequence shown here is derived from an EMBL/GenBank/DDBJ whole genome shotgun (WGS) entry which is preliminary data.</text>
</comment>
<dbReference type="PANTHER" id="PTHR30026:SF20">
    <property type="entry name" value="OUTER MEMBRANE PROTEIN TOLC"/>
    <property type="match status" value="1"/>
</dbReference>
<reference evidence="10 11" key="1">
    <citation type="submission" date="2018-03" db="EMBL/GenBank/DDBJ databases">
        <title>Genomic Encyclopedia of Archaeal and Bacterial Type Strains, Phase II (KMG-II): from individual species to whole genera.</title>
        <authorList>
            <person name="Goeker M."/>
        </authorList>
    </citation>
    <scope>NUCLEOTIDE SEQUENCE [LARGE SCALE GENOMIC DNA]</scope>
    <source>
        <strain evidence="10 11">DSM 27929</strain>
    </source>
</reference>
<keyword evidence="9" id="KW-0732">Signal</keyword>
<evidence type="ECO:0000256" key="3">
    <source>
        <dbReference type="ARBA" id="ARBA00022448"/>
    </source>
</evidence>
<keyword evidence="5" id="KW-0812">Transmembrane</keyword>
<accession>A0A2T0WSH2</accession>
<dbReference type="GO" id="GO:0015562">
    <property type="term" value="F:efflux transmembrane transporter activity"/>
    <property type="evidence" value="ECO:0007669"/>
    <property type="project" value="InterPro"/>
</dbReference>
<dbReference type="Proteomes" id="UP000238157">
    <property type="component" value="Unassembled WGS sequence"/>
</dbReference>
<protein>
    <submittedName>
        <fullName evidence="10">Outer membrane protein TolC</fullName>
    </submittedName>
</protein>
<evidence type="ECO:0000256" key="2">
    <source>
        <dbReference type="ARBA" id="ARBA00007613"/>
    </source>
</evidence>
<evidence type="ECO:0000313" key="11">
    <source>
        <dbReference type="Proteomes" id="UP000238157"/>
    </source>
</evidence>
<evidence type="ECO:0000256" key="5">
    <source>
        <dbReference type="ARBA" id="ARBA00022692"/>
    </source>
</evidence>
<keyword evidence="3" id="KW-0813">Transport</keyword>
<dbReference type="AlphaFoldDB" id="A0A2T0WSH2"/>
<evidence type="ECO:0000256" key="1">
    <source>
        <dbReference type="ARBA" id="ARBA00004442"/>
    </source>
</evidence>
<organism evidence="10 11">
    <name type="scientific">Mongoliibacter ruber</name>
    <dbReference type="NCBI Taxonomy" id="1750599"/>
    <lineage>
        <taxon>Bacteria</taxon>
        <taxon>Pseudomonadati</taxon>
        <taxon>Bacteroidota</taxon>
        <taxon>Cytophagia</taxon>
        <taxon>Cytophagales</taxon>
        <taxon>Cyclobacteriaceae</taxon>
        <taxon>Mongoliibacter</taxon>
    </lineage>
</organism>
<dbReference type="InterPro" id="IPR003423">
    <property type="entry name" value="OMP_efflux"/>
</dbReference>